<sequence>MPSPDPEMIPLPDESLPPASQFHVYVSAIECTYPTETAIPTMFSTQPQVLAARAVKDHNIFTYDQAMKTPEHKDWMQAAEAEISELENLNVWVEVDKNKVQQQGHKIIPCTWVFRLKRYPDGTPKKYKARICLRGDLMETKDDENTYSPVVSQITIRLFLQISKYIGYTTCTFDFSTYMHIPRARSVFEKLGLIKSDVDDCLFYGKNIFVTIYVDDLGVAALDPNDIDKLAADIESSTLANQSGLIKKILLATGMNNCTTASTPALNKDLGIDQEGVPMSEPWSYPSVVDPPEVTSSVRSRAGYIIKFCGYPLTWKSQLMDCICLSTTESEYYALSQAMRALIPVCTLLKKMCLSLNVPEFTNPYSILTTVHEDNQSALRLATEQRITSRTRFYLARYHFFREHVRNGDISVIYCPTETQEADYLTKNLPEKDFIRIRELVQGW</sequence>
<evidence type="ECO:0000313" key="2">
    <source>
        <dbReference type="Proteomes" id="UP001054902"/>
    </source>
</evidence>
<organism evidence="1 2">
    <name type="scientific">Chaetoceros tenuissimus</name>
    <dbReference type="NCBI Taxonomy" id="426638"/>
    <lineage>
        <taxon>Eukaryota</taxon>
        <taxon>Sar</taxon>
        <taxon>Stramenopiles</taxon>
        <taxon>Ochrophyta</taxon>
        <taxon>Bacillariophyta</taxon>
        <taxon>Coscinodiscophyceae</taxon>
        <taxon>Chaetocerotophycidae</taxon>
        <taxon>Chaetocerotales</taxon>
        <taxon>Chaetocerotaceae</taxon>
        <taxon>Chaetoceros</taxon>
    </lineage>
</organism>
<evidence type="ECO:0000313" key="1">
    <source>
        <dbReference type="EMBL" id="GFH57251.1"/>
    </source>
</evidence>
<accession>A0AAD3D3M7</accession>
<name>A0AAD3D3M7_9STRA</name>
<dbReference type="CDD" id="cd09272">
    <property type="entry name" value="RNase_HI_RT_Ty1"/>
    <property type="match status" value="1"/>
</dbReference>
<dbReference type="Proteomes" id="UP001054902">
    <property type="component" value="Unassembled WGS sequence"/>
</dbReference>
<protein>
    <recommendedName>
        <fullName evidence="3">Reverse transcriptase Ty1/copia-type domain-containing protein</fullName>
    </recommendedName>
</protein>
<keyword evidence="2" id="KW-1185">Reference proteome</keyword>
<gene>
    <name evidence="1" type="ORF">CTEN210_13727</name>
</gene>
<evidence type="ECO:0008006" key="3">
    <source>
        <dbReference type="Google" id="ProtNLM"/>
    </source>
</evidence>
<comment type="caution">
    <text evidence="1">The sequence shown here is derived from an EMBL/GenBank/DDBJ whole genome shotgun (WGS) entry which is preliminary data.</text>
</comment>
<dbReference type="EMBL" id="BLLK01000057">
    <property type="protein sequence ID" value="GFH57251.1"/>
    <property type="molecule type" value="Genomic_DNA"/>
</dbReference>
<proteinExistence type="predicted"/>
<dbReference type="AlphaFoldDB" id="A0AAD3D3M7"/>
<reference evidence="1 2" key="1">
    <citation type="journal article" date="2021" name="Sci. Rep.">
        <title>The genome of the diatom Chaetoceros tenuissimus carries an ancient integrated fragment of an extant virus.</title>
        <authorList>
            <person name="Hongo Y."/>
            <person name="Kimura K."/>
            <person name="Takaki Y."/>
            <person name="Yoshida Y."/>
            <person name="Baba S."/>
            <person name="Kobayashi G."/>
            <person name="Nagasaki K."/>
            <person name="Hano T."/>
            <person name="Tomaru Y."/>
        </authorList>
    </citation>
    <scope>NUCLEOTIDE SEQUENCE [LARGE SCALE GENOMIC DNA]</scope>
    <source>
        <strain evidence="1 2">NIES-3715</strain>
    </source>
</reference>